<keyword evidence="7 10" id="KW-1133">Transmembrane helix</keyword>
<dbReference type="InterPro" id="IPR005254">
    <property type="entry name" value="Heme_biosyn_assoc_TPR_pro"/>
</dbReference>
<evidence type="ECO:0000259" key="11">
    <source>
        <dbReference type="Pfam" id="PF07219"/>
    </source>
</evidence>
<evidence type="ECO:0000256" key="9">
    <source>
        <dbReference type="ARBA" id="ARBA00023244"/>
    </source>
</evidence>
<dbReference type="InterPro" id="IPR011990">
    <property type="entry name" value="TPR-like_helical_dom_sf"/>
</dbReference>
<evidence type="ECO:0000256" key="7">
    <source>
        <dbReference type="ARBA" id="ARBA00022989"/>
    </source>
</evidence>
<comment type="caution">
    <text evidence="12">The sequence shown here is derived from an EMBL/GenBank/DDBJ whole genome shotgun (WGS) entry which is preliminary data.</text>
</comment>
<sequence length="402" mass="44395">MILFFYALIALVVAAGVAVAIQYDSGYLLLAYGQTTVEMTLWVAVAVLAVFCFAVWLLFSFLRRGAKLTDRLGSLRSERRAQRARLQQHRGVVAYVEGNWQKARRLLQDAAHDGEGPLIGYLLAARASQRLGDDKGVVQALSRAEHCGVRADVAVALTQAEIQIERGQLEPALATLSRLRSRADRHPAVLGLLARVYRGLNDWTGLRELIPELRKRSLLADNDLASLEELALRGEMRNLQQAGDAAALKQWWRQLSKGDCQAALLRDYIPALLAVAEADEASNLLRQAIKMEWQDDLVLLYASIDDSNPQKQLSTAEGWLKEHGDSTTLLLALGRISLRNELWGKAREYLEQAHRVAPSAAVCFELSRLLGNLGETDAAAAYLSEGMQLQGQQLPSLPQPRG</sequence>
<keyword evidence="5" id="KW-0997">Cell inner membrane</keyword>
<evidence type="ECO:0000256" key="4">
    <source>
        <dbReference type="ARBA" id="ARBA00022475"/>
    </source>
</evidence>
<organism evidence="12 13">
    <name type="scientific">Spongiibacter thalassae</name>
    <dbReference type="NCBI Taxonomy" id="2721624"/>
    <lineage>
        <taxon>Bacteria</taxon>
        <taxon>Pseudomonadati</taxon>
        <taxon>Pseudomonadota</taxon>
        <taxon>Gammaproteobacteria</taxon>
        <taxon>Cellvibrionales</taxon>
        <taxon>Spongiibacteraceae</taxon>
        <taxon>Spongiibacter</taxon>
    </lineage>
</organism>
<keyword evidence="13" id="KW-1185">Reference proteome</keyword>
<name>A0ABX1GGY4_9GAMM</name>
<dbReference type="NCBIfam" id="TIGR00540">
    <property type="entry name" value="TPR_hemY_coli"/>
    <property type="match status" value="1"/>
</dbReference>
<gene>
    <name evidence="12" type="ORF">HCU74_13695</name>
</gene>
<accession>A0ABX1GGY4</accession>
<evidence type="ECO:0000256" key="6">
    <source>
        <dbReference type="ARBA" id="ARBA00022692"/>
    </source>
</evidence>
<dbReference type="SUPFAM" id="SSF48452">
    <property type="entry name" value="TPR-like"/>
    <property type="match status" value="1"/>
</dbReference>
<comment type="pathway">
    <text evidence="3">Porphyrin-containing compound metabolism; protoheme biosynthesis.</text>
</comment>
<evidence type="ECO:0000256" key="3">
    <source>
        <dbReference type="ARBA" id="ARBA00004744"/>
    </source>
</evidence>
<proteinExistence type="predicted"/>
<dbReference type="Pfam" id="PF07219">
    <property type="entry name" value="HemY_N"/>
    <property type="match status" value="1"/>
</dbReference>
<protein>
    <recommendedName>
        <fullName evidence="11">HemY N-terminal domain-containing protein</fullName>
    </recommendedName>
</protein>
<evidence type="ECO:0000256" key="8">
    <source>
        <dbReference type="ARBA" id="ARBA00023136"/>
    </source>
</evidence>
<dbReference type="InterPro" id="IPR010817">
    <property type="entry name" value="HemY_N"/>
</dbReference>
<comment type="subcellular location">
    <subcellularLocation>
        <location evidence="2">Cell inner membrane</location>
        <topology evidence="2">Multi-pass membrane protein</topology>
    </subcellularLocation>
</comment>
<evidence type="ECO:0000256" key="1">
    <source>
        <dbReference type="ARBA" id="ARBA00002962"/>
    </source>
</evidence>
<evidence type="ECO:0000256" key="5">
    <source>
        <dbReference type="ARBA" id="ARBA00022519"/>
    </source>
</evidence>
<evidence type="ECO:0000313" key="12">
    <source>
        <dbReference type="EMBL" id="NKI18464.1"/>
    </source>
</evidence>
<keyword evidence="6 10" id="KW-0812">Transmembrane</keyword>
<keyword evidence="8 10" id="KW-0472">Membrane</keyword>
<dbReference type="Gene3D" id="1.25.40.10">
    <property type="entry name" value="Tetratricopeptide repeat domain"/>
    <property type="match status" value="2"/>
</dbReference>
<keyword evidence="4" id="KW-1003">Cell membrane</keyword>
<feature type="transmembrane region" description="Helical" evidence="10">
    <location>
        <begin position="39"/>
        <end position="62"/>
    </location>
</feature>
<keyword evidence="9" id="KW-0627">Porphyrin biosynthesis</keyword>
<evidence type="ECO:0000313" key="13">
    <source>
        <dbReference type="Proteomes" id="UP000765845"/>
    </source>
</evidence>
<dbReference type="RefSeq" id="WP_168451000.1">
    <property type="nucleotide sequence ID" value="NZ_JAAWWK010000005.1"/>
</dbReference>
<evidence type="ECO:0000256" key="2">
    <source>
        <dbReference type="ARBA" id="ARBA00004429"/>
    </source>
</evidence>
<dbReference type="EMBL" id="JAAWWK010000005">
    <property type="protein sequence ID" value="NKI18464.1"/>
    <property type="molecule type" value="Genomic_DNA"/>
</dbReference>
<dbReference type="Proteomes" id="UP000765845">
    <property type="component" value="Unassembled WGS sequence"/>
</dbReference>
<comment type="function">
    <text evidence="1">Involved in a late step of protoheme IX synthesis.</text>
</comment>
<feature type="domain" description="HemY N-terminal" evidence="11">
    <location>
        <begin position="26"/>
        <end position="132"/>
    </location>
</feature>
<reference evidence="12 13" key="1">
    <citation type="submission" date="2020-04" db="EMBL/GenBank/DDBJ databases">
        <authorList>
            <person name="Yoon J."/>
        </authorList>
    </citation>
    <scope>NUCLEOTIDE SEQUENCE [LARGE SCALE GENOMIC DNA]</scope>
    <source>
        <strain evidence="12 13">KMU-166</strain>
    </source>
</reference>
<evidence type="ECO:0000256" key="10">
    <source>
        <dbReference type="SAM" id="Phobius"/>
    </source>
</evidence>